<evidence type="ECO:0000256" key="3">
    <source>
        <dbReference type="ARBA" id="ARBA00022692"/>
    </source>
</evidence>
<feature type="region of interest" description="Disordered" evidence="14">
    <location>
        <begin position="1"/>
        <end position="33"/>
    </location>
</feature>
<keyword evidence="4" id="KW-0677">Repeat</keyword>
<proteinExistence type="inferred from homology"/>
<keyword evidence="3 13" id="KW-0812">Transmembrane</keyword>
<dbReference type="PANTHER" id="PTHR24161">
    <property type="entry name" value="ANK_REP_REGION DOMAIN-CONTAINING PROTEIN-RELATED"/>
    <property type="match status" value="1"/>
</dbReference>
<dbReference type="Pfam" id="PF12796">
    <property type="entry name" value="Ank_2"/>
    <property type="match status" value="2"/>
</dbReference>
<feature type="transmembrane region" description="Helical" evidence="13">
    <location>
        <begin position="371"/>
        <end position="388"/>
    </location>
</feature>
<dbReference type="GeneID" id="90037773"/>
<dbReference type="InterPro" id="IPR002110">
    <property type="entry name" value="Ankyrin_rpt"/>
</dbReference>
<feature type="repeat" description="ANK" evidence="12">
    <location>
        <begin position="72"/>
        <end position="104"/>
    </location>
</feature>
<evidence type="ECO:0000256" key="2">
    <source>
        <dbReference type="ARBA" id="ARBA00010104"/>
    </source>
</evidence>
<dbReference type="PROSITE" id="PS50297">
    <property type="entry name" value="ANK_REP_REGION"/>
    <property type="match status" value="4"/>
</dbReference>
<dbReference type="EMBL" id="JBBJBU010000001">
    <property type="protein sequence ID" value="KAK7207838.1"/>
    <property type="molecule type" value="Genomic_DNA"/>
</dbReference>
<feature type="domain" description="Palmitoyltransferase DHHC" evidence="15">
    <location>
        <begin position="420"/>
        <end position="555"/>
    </location>
</feature>
<evidence type="ECO:0000256" key="12">
    <source>
        <dbReference type="PROSITE-ProRule" id="PRU00023"/>
    </source>
</evidence>
<keyword evidence="13" id="KW-0808">Transferase</keyword>
<feature type="repeat" description="ANK" evidence="12">
    <location>
        <begin position="172"/>
        <end position="204"/>
    </location>
</feature>
<sequence length="730" mass="81750">MGLSSIHLSSNISNSHSNRQQIEMGRPEARRRREQVPLEYSELLVAAQRGDVAELARLIESEQFSVHDTSPDGTTALHWAAINNAIEAVNYLLDHGAEVDKKGGELMATPLLWACRVGLSDMAYLLIQRGADPLRTDAQGFNALHIAIHSSNIMLIVYLLHQGLPVDYADPQQRTALHWAAYQGDPLSVDVLLRWGADVRLKDDTGFTPLHWAVVRGNMASMKRLIEEGSDVKAETADGKTPAIIAKEMMCYPVWLLALKKAGRDPDGMTIPKKISQYMLRRVVFFWPWMMLFITFEILTWINAFVAIALSLVWLWGSHTLLMKIIESGSTGSVQIHKTPYLSGIFSGSAFLVAVRWFFFILPGTANDRPFANLLFFIVFGLSMFFFVKSMSMDPGFIPKPAGNSEQREIIDELLSIGEYDSRHFCIYCFTRRPLRSKHCRVCEKCVARVDHHCPWINNCVGVRNHRAFLLYVILLETAIPILLYLTYEYFSEVDDDDDYECMILKEDLCAVVSYDPFTLFIALWSAVQLTWVSILTVVQLYQVCRALTTNEAYNLHRYGWMGGAGDDEAVPSGLADPYAADKPGAFTHNHHHHGGALAVCCKLLGITQFISLVSDFCASSKALSFLSASASGGHHRESSSRPRNTISNHYNPFDGGFVNNCRDFWGGDESVFSQKLTDADGTRGNGKIKGRAADYYRLWDVAVGASSVPRRFHNAEEDYDALPGYDVLV</sequence>
<dbReference type="Gene3D" id="1.25.40.20">
    <property type="entry name" value="Ankyrin repeat-containing domain"/>
    <property type="match status" value="1"/>
</dbReference>
<evidence type="ECO:0000256" key="13">
    <source>
        <dbReference type="RuleBase" id="RU079119"/>
    </source>
</evidence>
<dbReference type="SMART" id="SM00248">
    <property type="entry name" value="ANK"/>
    <property type="match status" value="5"/>
</dbReference>
<reference evidence="16 17" key="1">
    <citation type="submission" date="2024-03" db="EMBL/GenBank/DDBJ databases">
        <title>Genome-scale model development and genomic sequencing of the oleaginous clade Lipomyces.</title>
        <authorList>
            <consortium name="Lawrence Berkeley National Laboratory"/>
            <person name="Czajka J.J."/>
            <person name="Han Y."/>
            <person name="Kim J."/>
            <person name="Mondo S.J."/>
            <person name="Hofstad B.A."/>
            <person name="Robles A."/>
            <person name="Haridas S."/>
            <person name="Riley R."/>
            <person name="LaButti K."/>
            <person name="Pangilinan J."/>
            <person name="Andreopoulos W."/>
            <person name="Lipzen A."/>
            <person name="Yan J."/>
            <person name="Wang M."/>
            <person name="Ng V."/>
            <person name="Grigoriev I.V."/>
            <person name="Spatafora J.W."/>
            <person name="Magnuson J.K."/>
            <person name="Baker S.E."/>
            <person name="Pomraning K.R."/>
        </authorList>
    </citation>
    <scope>NUCLEOTIDE SEQUENCE [LARGE SCALE GENOMIC DNA]</scope>
    <source>
        <strain evidence="16 17">Phaff 52-87</strain>
    </source>
</reference>
<evidence type="ECO:0000313" key="16">
    <source>
        <dbReference type="EMBL" id="KAK7207838.1"/>
    </source>
</evidence>
<feature type="transmembrane region" description="Helical" evidence="13">
    <location>
        <begin position="518"/>
        <end position="539"/>
    </location>
</feature>
<evidence type="ECO:0000256" key="11">
    <source>
        <dbReference type="ARBA" id="ARBA00048048"/>
    </source>
</evidence>
<evidence type="ECO:0000256" key="8">
    <source>
        <dbReference type="ARBA" id="ARBA00023139"/>
    </source>
</evidence>
<dbReference type="RefSeq" id="XP_064770871.1">
    <property type="nucleotide sequence ID" value="XM_064912261.1"/>
</dbReference>
<dbReference type="PROSITE" id="PS50088">
    <property type="entry name" value="ANK_REPEAT"/>
    <property type="match status" value="4"/>
</dbReference>
<dbReference type="SUPFAM" id="SSF48403">
    <property type="entry name" value="Ankyrin repeat"/>
    <property type="match status" value="1"/>
</dbReference>
<evidence type="ECO:0000256" key="10">
    <source>
        <dbReference type="ARBA" id="ARBA00023315"/>
    </source>
</evidence>
<dbReference type="EC" id="2.3.1.225" evidence="13"/>
<dbReference type="PROSITE" id="PS50216">
    <property type="entry name" value="DHHC"/>
    <property type="match status" value="1"/>
</dbReference>
<comment type="catalytic activity">
    <reaction evidence="11 13">
        <text>L-cysteinyl-[protein] + hexadecanoyl-CoA = S-hexadecanoyl-L-cysteinyl-[protein] + CoA</text>
        <dbReference type="Rhea" id="RHEA:36683"/>
        <dbReference type="Rhea" id="RHEA-COMP:10131"/>
        <dbReference type="Rhea" id="RHEA-COMP:11032"/>
        <dbReference type="ChEBI" id="CHEBI:29950"/>
        <dbReference type="ChEBI" id="CHEBI:57287"/>
        <dbReference type="ChEBI" id="CHEBI:57379"/>
        <dbReference type="ChEBI" id="CHEBI:74151"/>
        <dbReference type="EC" id="2.3.1.225"/>
    </reaction>
</comment>
<feature type="transmembrane region" description="Helical" evidence="13">
    <location>
        <begin position="339"/>
        <end position="359"/>
    </location>
</feature>
<evidence type="ECO:0000313" key="17">
    <source>
        <dbReference type="Proteomes" id="UP001498771"/>
    </source>
</evidence>
<keyword evidence="10 13" id="KW-0012">Acyltransferase</keyword>
<gene>
    <name evidence="16" type="ORF">BZA70DRAFT_27621</name>
</gene>
<evidence type="ECO:0000256" key="5">
    <source>
        <dbReference type="ARBA" id="ARBA00022989"/>
    </source>
</evidence>
<dbReference type="InterPro" id="IPR001594">
    <property type="entry name" value="Palmitoyltrfase_DHHC"/>
</dbReference>
<organism evidence="16 17">
    <name type="scientific">Myxozyma melibiosi</name>
    <dbReference type="NCBI Taxonomy" id="54550"/>
    <lineage>
        <taxon>Eukaryota</taxon>
        <taxon>Fungi</taxon>
        <taxon>Dikarya</taxon>
        <taxon>Ascomycota</taxon>
        <taxon>Saccharomycotina</taxon>
        <taxon>Lipomycetes</taxon>
        <taxon>Lipomycetales</taxon>
        <taxon>Lipomycetaceae</taxon>
        <taxon>Myxozyma</taxon>
    </lineage>
</organism>
<dbReference type="Pfam" id="PF01529">
    <property type="entry name" value="DHHC"/>
    <property type="match status" value="1"/>
</dbReference>
<dbReference type="PANTHER" id="PTHR24161:SF85">
    <property type="entry name" value="PALMITOYLTRANSFERASE HIP14"/>
    <property type="match status" value="1"/>
</dbReference>
<feature type="repeat" description="ANK" evidence="12">
    <location>
        <begin position="205"/>
        <end position="237"/>
    </location>
</feature>
<evidence type="ECO:0000256" key="6">
    <source>
        <dbReference type="ARBA" id="ARBA00023043"/>
    </source>
</evidence>
<comment type="caution">
    <text evidence="16">The sequence shown here is derived from an EMBL/GenBank/DDBJ whole genome shotgun (WGS) entry which is preliminary data.</text>
</comment>
<evidence type="ECO:0000256" key="7">
    <source>
        <dbReference type="ARBA" id="ARBA00023136"/>
    </source>
</evidence>
<feature type="compositionally biased region" description="Low complexity" evidence="14">
    <location>
        <begin position="1"/>
        <end position="17"/>
    </location>
</feature>
<evidence type="ECO:0000256" key="14">
    <source>
        <dbReference type="SAM" id="MobiDB-lite"/>
    </source>
</evidence>
<feature type="repeat" description="ANK" evidence="12">
    <location>
        <begin position="139"/>
        <end position="171"/>
    </location>
</feature>
<dbReference type="Proteomes" id="UP001498771">
    <property type="component" value="Unassembled WGS sequence"/>
</dbReference>
<keyword evidence="6 12" id="KW-0040">ANK repeat</keyword>
<comment type="subcellular location">
    <subcellularLocation>
        <location evidence="1">Membrane</location>
        <topology evidence="1">Multi-pass membrane protein</topology>
    </subcellularLocation>
</comment>
<evidence type="ECO:0000256" key="9">
    <source>
        <dbReference type="ARBA" id="ARBA00023288"/>
    </source>
</evidence>
<keyword evidence="8" id="KW-0564">Palmitate</keyword>
<evidence type="ECO:0000256" key="4">
    <source>
        <dbReference type="ARBA" id="ARBA00022737"/>
    </source>
</evidence>
<comment type="domain">
    <text evidence="13">The DHHC domain is required for palmitoyltransferase activity.</text>
</comment>
<protein>
    <recommendedName>
        <fullName evidence="13">Palmitoyltransferase</fullName>
        <ecNumber evidence="13">2.3.1.225</ecNumber>
    </recommendedName>
</protein>
<dbReference type="InterPro" id="IPR036770">
    <property type="entry name" value="Ankyrin_rpt-contain_sf"/>
</dbReference>
<keyword evidence="17" id="KW-1185">Reference proteome</keyword>
<keyword evidence="7 13" id="KW-0472">Membrane</keyword>
<accession>A0ABR1FF95</accession>
<feature type="transmembrane region" description="Helical" evidence="13">
    <location>
        <begin position="469"/>
        <end position="488"/>
    </location>
</feature>
<comment type="similarity">
    <text evidence="2">Belongs to the DHHC palmitoyltransferase family. AKR/ZDHHC17 subfamily.</text>
</comment>
<name>A0ABR1FF95_9ASCO</name>
<evidence type="ECO:0000256" key="1">
    <source>
        <dbReference type="ARBA" id="ARBA00004141"/>
    </source>
</evidence>
<keyword evidence="9" id="KW-0449">Lipoprotein</keyword>
<evidence type="ECO:0000259" key="15">
    <source>
        <dbReference type="Pfam" id="PF01529"/>
    </source>
</evidence>
<keyword evidence="5 13" id="KW-1133">Transmembrane helix</keyword>